<accession>E7RNA5</accession>
<dbReference type="Gene3D" id="3.20.20.190">
    <property type="entry name" value="Phosphatidylinositol (PI) phosphodiesterase"/>
    <property type="match status" value="1"/>
</dbReference>
<feature type="domain" description="Phosphatidylinositol-specific phospholipase C X" evidence="7">
    <location>
        <begin position="29"/>
        <end position="184"/>
    </location>
</feature>
<dbReference type="HOGENOM" id="CLU_024117_3_0_10"/>
<dbReference type="SUPFAM" id="SSF51695">
    <property type="entry name" value="PLC-like phosphodiesterases"/>
    <property type="match status" value="1"/>
</dbReference>
<dbReference type="PANTHER" id="PTHR13593:SF113">
    <property type="entry name" value="SI:DKEY-266F7.9"/>
    <property type="match status" value="1"/>
</dbReference>
<dbReference type="GO" id="GO:0004436">
    <property type="term" value="F:phosphatidylinositol diacylglycerol-lyase activity"/>
    <property type="evidence" value="ECO:0007669"/>
    <property type="project" value="UniProtKB-EC"/>
</dbReference>
<comment type="caution">
    <text evidence="8">The sequence shown here is derived from an EMBL/GenBank/DDBJ whole genome shotgun (WGS) entry which is preliminary data.</text>
</comment>
<dbReference type="InterPro" id="IPR000909">
    <property type="entry name" value="PLipase_C_PInositol-sp_X_dom"/>
</dbReference>
<evidence type="ECO:0000256" key="3">
    <source>
        <dbReference type="ARBA" id="ARBA00019758"/>
    </source>
</evidence>
<evidence type="ECO:0000313" key="9">
    <source>
        <dbReference type="Proteomes" id="UP000005580"/>
    </source>
</evidence>
<dbReference type="STRING" id="28134.SAMN05444288_0270"/>
<dbReference type="InterPro" id="IPR051057">
    <property type="entry name" value="PI-PLC_domain"/>
</dbReference>
<comment type="catalytic activity">
    <reaction evidence="1">
        <text>a 1,2-diacyl-sn-glycero-3-phospho-(1D-myo-inositol) = 1D-myo-inositol 1,2-cyclic phosphate + a 1,2-diacyl-sn-glycerol</text>
        <dbReference type="Rhea" id="RHEA:17093"/>
        <dbReference type="ChEBI" id="CHEBI:17815"/>
        <dbReference type="ChEBI" id="CHEBI:57880"/>
        <dbReference type="ChEBI" id="CHEBI:58484"/>
        <dbReference type="EC" id="4.6.1.13"/>
    </reaction>
</comment>
<feature type="chain" id="PRO_5003221548" description="1-phosphatidylinositol phosphodiesterase" evidence="6">
    <location>
        <begin position="22"/>
        <end position="419"/>
    </location>
</feature>
<sequence>MTRKLCTVLIACLISSHNLLADNWLARISDNTYVSQLSIPGTHDASTGEGFTPLVALLGNLCALTQDKTLAEQWDCGVRAFDLRPAVHTRFGRIKGLHIFHGIMQTKIKFTDAIDILREKLAKNPTEFAIVIMRHENDADKNHPQWGNMMREILTSDAYKGLFADYKPDLTVGNLRGKILVLSRDMYNSVPIGGYVRGWSHAADFPSQGRASISGPSSSGSLYVQDFYDTSANGALETKVQAIITMLDFSTARNTDNGKQAPWVINHTSGYSLVQNIFGNAVSLSDGYRHNASVTNKTVIDYFADGNHTGPAGMVMIDYAGVDVSGKYKVSGLSVINTLIENNFRSKMMEAVMNGIEELAYPNQNITVSSEGLISANGKIVVYATDGTTVASGINTVKINRKGIYIIHAAGAIKKVVIP</sequence>
<evidence type="ECO:0000256" key="1">
    <source>
        <dbReference type="ARBA" id="ARBA00001316"/>
    </source>
</evidence>
<evidence type="ECO:0000313" key="8">
    <source>
        <dbReference type="EMBL" id="EFZ38236.1"/>
    </source>
</evidence>
<dbReference type="SMART" id="SM00148">
    <property type="entry name" value="PLCXc"/>
    <property type="match status" value="1"/>
</dbReference>
<reference evidence="8" key="1">
    <citation type="submission" date="2011-01" db="EMBL/GenBank/DDBJ databases">
        <authorList>
            <person name="Muzny D."/>
            <person name="Qin X."/>
            <person name="Buhay C."/>
            <person name="Dugan-Rocha S."/>
            <person name="Ding Y."/>
            <person name="Chen G."/>
            <person name="Hawes A."/>
            <person name="Holder M."/>
            <person name="Jhangiani S."/>
            <person name="Johnson A."/>
            <person name="Khan Z."/>
            <person name="Li Z."/>
            <person name="Liu W."/>
            <person name="Liu X."/>
            <person name="Perez L."/>
            <person name="Shen H."/>
            <person name="Wang Q."/>
            <person name="Watt J."/>
            <person name="Xi L."/>
            <person name="Xin Y."/>
            <person name="Zhou J."/>
            <person name="Deng J."/>
            <person name="Jiang H."/>
            <person name="Liu Y."/>
            <person name="Qu J."/>
            <person name="Song X.-Z."/>
            <person name="Zhang L."/>
            <person name="Villasana D."/>
            <person name="Johnson A."/>
            <person name="Liu J."/>
            <person name="Liyanage D."/>
            <person name="Lorensuhewa L."/>
            <person name="Robinson T."/>
            <person name="Song A."/>
            <person name="Song B.-B."/>
            <person name="Dinh H."/>
            <person name="Thornton R."/>
            <person name="Coyle M."/>
            <person name="Francisco L."/>
            <person name="Jackson L."/>
            <person name="Javaid M."/>
            <person name="Korchina V."/>
            <person name="Kovar C."/>
            <person name="Mata R."/>
            <person name="Mathew T."/>
            <person name="Ngo R."/>
            <person name="Nguyen L."/>
            <person name="Nguyen N."/>
            <person name="Okwuonu G."/>
            <person name="Ongeri F."/>
            <person name="Pham C."/>
            <person name="Simmons D."/>
            <person name="Wilczek-Boney K."/>
            <person name="Hale W."/>
            <person name="Jakkamsetti A."/>
            <person name="Pham P."/>
            <person name="Ruth R."/>
            <person name="San Lucas F."/>
            <person name="Warren J."/>
            <person name="Zhang J."/>
            <person name="Zhao Z."/>
            <person name="Zhou C."/>
            <person name="Zhu D."/>
            <person name="Lee S."/>
            <person name="Bess C."/>
            <person name="Blankenburg K."/>
            <person name="Forbes L."/>
            <person name="Fu Q."/>
            <person name="Gubbala S."/>
            <person name="Hirani K."/>
            <person name="Jayaseelan J.C."/>
            <person name="Lara F."/>
            <person name="Munidasa M."/>
            <person name="Palculict T."/>
            <person name="Patil S."/>
            <person name="Pu L.-L."/>
            <person name="Saada N."/>
            <person name="Tang L."/>
            <person name="Weissenberger G."/>
            <person name="Zhu Y."/>
            <person name="Hemphill L."/>
            <person name="Shang Y."/>
            <person name="Youmans B."/>
            <person name="Ayvaz T."/>
            <person name="Ross M."/>
            <person name="Santibanez J."/>
            <person name="Aqrawi P."/>
            <person name="Gross S."/>
            <person name="Joshi V."/>
            <person name="Fowler G."/>
            <person name="Nazareth L."/>
            <person name="Reid J."/>
            <person name="Worley K."/>
            <person name="Petrosino J."/>
            <person name="Highlander S."/>
            <person name="Gibbs R."/>
        </authorList>
    </citation>
    <scope>NUCLEOTIDE SEQUENCE [LARGE SCALE GENOMIC DNA]</scope>
    <source>
        <strain evidence="8">ATCC 33269</strain>
    </source>
</reference>
<dbReference type="Proteomes" id="UP000005580">
    <property type="component" value="Unassembled WGS sequence"/>
</dbReference>
<dbReference type="PANTHER" id="PTHR13593">
    <property type="match status" value="1"/>
</dbReference>
<organism evidence="8 9">
    <name type="scientific">Hoylesella oralis ATCC 33269</name>
    <dbReference type="NCBI Taxonomy" id="873533"/>
    <lineage>
        <taxon>Bacteria</taxon>
        <taxon>Pseudomonadati</taxon>
        <taxon>Bacteroidota</taxon>
        <taxon>Bacteroidia</taxon>
        <taxon>Bacteroidales</taxon>
        <taxon>Prevotellaceae</taxon>
        <taxon>Hoylesella</taxon>
    </lineage>
</organism>
<dbReference type="EMBL" id="AEPE02000002">
    <property type="protein sequence ID" value="EFZ38236.1"/>
    <property type="molecule type" value="Genomic_DNA"/>
</dbReference>
<dbReference type="GO" id="GO:0008081">
    <property type="term" value="F:phosphoric diester hydrolase activity"/>
    <property type="evidence" value="ECO:0007669"/>
    <property type="project" value="InterPro"/>
</dbReference>
<evidence type="ECO:0000256" key="6">
    <source>
        <dbReference type="SAM" id="SignalP"/>
    </source>
</evidence>
<dbReference type="EC" id="4.6.1.13" evidence="2"/>
<dbReference type="Pfam" id="PF00388">
    <property type="entry name" value="PI-PLC-X"/>
    <property type="match status" value="1"/>
</dbReference>
<evidence type="ECO:0000259" key="7">
    <source>
        <dbReference type="SMART" id="SM00148"/>
    </source>
</evidence>
<keyword evidence="9" id="KW-1185">Reference proteome</keyword>
<dbReference type="InterPro" id="IPR017946">
    <property type="entry name" value="PLC-like_Pdiesterase_TIM-brl"/>
</dbReference>
<gene>
    <name evidence="8" type="ORF">HMPREF0663_10605</name>
</gene>
<name>E7RNA5_9BACT</name>
<evidence type="ECO:0000256" key="2">
    <source>
        <dbReference type="ARBA" id="ARBA00012581"/>
    </source>
</evidence>
<evidence type="ECO:0000256" key="5">
    <source>
        <dbReference type="ARBA" id="ARBA00030782"/>
    </source>
</evidence>
<keyword evidence="6" id="KW-0732">Signal</keyword>
<evidence type="ECO:0000256" key="4">
    <source>
        <dbReference type="ARBA" id="ARBA00030474"/>
    </source>
</evidence>
<feature type="signal peptide" evidence="6">
    <location>
        <begin position="1"/>
        <end position="21"/>
    </location>
</feature>
<keyword evidence="8" id="KW-0456">Lyase</keyword>
<dbReference type="GO" id="GO:0006629">
    <property type="term" value="P:lipid metabolic process"/>
    <property type="evidence" value="ECO:0007669"/>
    <property type="project" value="InterPro"/>
</dbReference>
<protein>
    <recommendedName>
        <fullName evidence="3">1-phosphatidylinositol phosphodiesterase</fullName>
        <ecNumber evidence="2">4.6.1.13</ecNumber>
    </recommendedName>
    <alternativeName>
        <fullName evidence="4">Phosphatidylinositol diacylglycerol-lyase</fullName>
    </alternativeName>
    <alternativeName>
        <fullName evidence="5">Phosphatidylinositol-specific phospholipase C</fullName>
    </alternativeName>
</protein>
<dbReference type="RefSeq" id="WP_004369315.1">
    <property type="nucleotide sequence ID" value="NZ_GL833119.1"/>
</dbReference>
<proteinExistence type="predicted"/>
<dbReference type="AlphaFoldDB" id="E7RNA5"/>
<dbReference type="PROSITE" id="PS50007">
    <property type="entry name" value="PIPLC_X_DOMAIN"/>
    <property type="match status" value="1"/>
</dbReference>